<comment type="caution">
    <text evidence="2">The sequence shown here is derived from an EMBL/GenBank/DDBJ whole genome shotgun (WGS) entry which is preliminary data.</text>
</comment>
<comment type="similarity">
    <text evidence="1">Belongs to the actin family.</text>
</comment>
<dbReference type="FunFam" id="3.90.640.10:FF:000047">
    <property type="entry name" value="Actin, alpha skeletal muscle"/>
    <property type="match status" value="1"/>
</dbReference>
<evidence type="ECO:0000313" key="2">
    <source>
        <dbReference type="EMBL" id="KAJ5067939.1"/>
    </source>
</evidence>
<dbReference type="SMART" id="SM00268">
    <property type="entry name" value="ACTIN"/>
    <property type="match status" value="1"/>
</dbReference>
<name>A0A9Q0L8W3_ANAIG</name>
<dbReference type="PANTHER" id="PTHR11937">
    <property type="entry name" value="ACTIN"/>
    <property type="match status" value="1"/>
</dbReference>
<dbReference type="FunFam" id="3.30.420.40:FF:000050">
    <property type="entry name" value="Actin, alpha skeletal muscle"/>
    <property type="match status" value="1"/>
</dbReference>
<dbReference type="InterPro" id="IPR020902">
    <property type="entry name" value="Actin/actin-like_CS"/>
</dbReference>
<dbReference type="CDD" id="cd13397">
    <property type="entry name" value="ASKHA_NBD_actin_Arp-T1-3"/>
    <property type="match status" value="1"/>
</dbReference>
<dbReference type="Proteomes" id="UP001149090">
    <property type="component" value="Unassembled WGS sequence"/>
</dbReference>
<gene>
    <name evidence="2" type="ORF">M0811_12746</name>
</gene>
<evidence type="ECO:0000256" key="1">
    <source>
        <dbReference type="RuleBase" id="RU000487"/>
    </source>
</evidence>
<dbReference type="AlphaFoldDB" id="A0A9Q0L8W3"/>
<accession>A0A9Q0L8W3</accession>
<dbReference type="EMBL" id="JAPDFW010000123">
    <property type="protein sequence ID" value="KAJ5067939.1"/>
    <property type="molecule type" value="Genomic_DNA"/>
</dbReference>
<dbReference type="InterPro" id="IPR043129">
    <property type="entry name" value="ATPase_NBD"/>
</dbReference>
<reference evidence="2" key="1">
    <citation type="submission" date="2022-10" db="EMBL/GenBank/DDBJ databases">
        <title>Novel sulphate-reducing endosymbionts in the free-living metamonad Anaeramoeba.</title>
        <authorList>
            <person name="Jerlstrom-Hultqvist J."/>
            <person name="Cepicka I."/>
            <person name="Gallot-Lavallee L."/>
            <person name="Salas-Leiva D."/>
            <person name="Curtis B.A."/>
            <person name="Zahonova K."/>
            <person name="Pipaliya S."/>
            <person name="Dacks J."/>
            <person name="Roger A.J."/>
        </authorList>
    </citation>
    <scope>NUCLEOTIDE SEQUENCE</scope>
    <source>
        <strain evidence="2">BMAN</strain>
    </source>
</reference>
<dbReference type="InterPro" id="IPR004000">
    <property type="entry name" value="Actin"/>
</dbReference>
<proteinExistence type="inferred from homology"/>
<dbReference type="PRINTS" id="PR00190">
    <property type="entry name" value="ACTIN"/>
</dbReference>
<organism evidence="2 3">
    <name type="scientific">Anaeramoeba ignava</name>
    <name type="common">Anaerobic marine amoeba</name>
    <dbReference type="NCBI Taxonomy" id="1746090"/>
    <lineage>
        <taxon>Eukaryota</taxon>
        <taxon>Metamonada</taxon>
        <taxon>Anaeramoebidae</taxon>
        <taxon>Anaeramoeba</taxon>
    </lineage>
</organism>
<dbReference type="SUPFAM" id="SSF53067">
    <property type="entry name" value="Actin-like ATPase domain"/>
    <property type="match status" value="2"/>
</dbReference>
<sequence>MSEENPAIVIDNGSGIIKAGFAGEEEPKTIFRTVIGRKENFEDEKNIYFGEEILKEKGKFLINYPMEHGIITNWDEMEKIWEHLFDHELKVETKEKSVLITEPFLNPKSNREKMTEIMFETFHVPNFYIAIQEVLSLYASGRITGIVVQLGDGICSTFPIYEGLSLSHAALRMNFGGRDINDYLMKILTERGYFFESAISLEIVNEIKEKNCFVSLDFQQEMEKAKNSNQFEKNFQASDGNIYTIANERFRAPEVLFQPDLIGLEKKGIDKMISNSILKCDVDLKKNLFENIVLSGGSVLFQGMKERIENEVIKFAPQSIKVKVDQDSNPKISTWIGGSILASLTSLKTKWITQDDYDEFGFSIIHSKCF</sequence>
<keyword evidence="3" id="KW-1185">Reference proteome</keyword>
<dbReference type="Pfam" id="PF00022">
    <property type="entry name" value="Actin"/>
    <property type="match status" value="1"/>
</dbReference>
<protein>
    <submittedName>
        <fullName evidence="2">Actin-7-related</fullName>
    </submittedName>
</protein>
<dbReference type="Gene3D" id="3.30.420.40">
    <property type="match status" value="2"/>
</dbReference>
<evidence type="ECO:0000313" key="3">
    <source>
        <dbReference type="Proteomes" id="UP001149090"/>
    </source>
</evidence>
<dbReference type="PROSITE" id="PS01132">
    <property type="entry name" value="ACTINS_ACT_LIKE"/>
    <property type="match status" value="1"/>
</dbReference>
<dbReference type="Gene3D" id="3.90.640.10">
    <property type="entry name" value="Actin, Chain A, domain 4"/>
    <property type="match status" value="1"/>
</dbReference>